<name>B4CVW8_9BACT</name>
<sequence precursor="true">MFPSRLLAILSILFLSQVCLMAQVTLTPAEAEAQKCEDRIASVRRDIFGKYDDQLGELLINMEKAADLEGALAVRAERQRLAAEQDLSEASLVSEPKALRALQSQTITRVHDLVSQLIQETMPRLVEFKKQLTMAGKLDEAVNVRTAIERLQNSHLPTTKADASTAVPVETLLLAYGGDRARADKIYKGQKFIVHGVVGGYRPDPADAKTYQVYLSGSTGNGWVVCAFSAPEFHFREEKGAFGALTLVMLNREGDTIARLQKGQTVDVRGRCDGFDDVVRMEKCDQIK</sequence>
<dbReference type="InParanoid" id="B4CVW8"/>
<evidence type="ECO:0000256" key="1">
    <source>
        <dbReference type="SAM" id="SignalP"/>
    </source>
</evidence>
<dbReference type="STRING" id="497964.CfE428DRAFT_0805"/>
<evidence type="ECO:0008006" key="4">
    <source>
        <dbReference type="Google" id="ProtNLM"/>
    </source>
</evidence>
<reference evidence="2 3" key="1">
    <citation type="journal article" date="2011" name="J. Bacteriol.">
        <title>Genome sequence of Chthoniobacter flavus Ellin428, an aerobic heterotrophic soil bacterium.</title>
        <authorList>
            <person name="Kant R."/>
            <person name="van Passel M.W."/>
            <person name="Palva A."/>
            <person name="Lucas S."/>
            <person name="Lapidus A."/>
            <person name="Glavina Del Rio T."/>
            <person name="Dalin E."/>
            <person name="Tice H."/>
            <person name="Bruce D."/>
            <person name="Goodwin L."/>
            <person name="Pitluck S."/>
            <person name="Larimer F.W."/>
            <person name="Land M.L."/>
            <person name="Hauser L."/>
            <person name="Sangwan P."/>
            <person name="de Vos W.M."/>
            <person name="Janssen P.H."/>
            <person name="Smidt H."/>
        </authorList>
    </citation>
    <scope>NUCLEOTIDE SEQUENCE [LARGE SCALE GENOMIC DNA]</scope>
    <source>
        <strain evidence="2 3">Ellin428</strain>
    </source>
</reference>
<organism evidence="2 3">
    <name type="scientific">Chthoniobacter flavus Ellin428</name>
    <dbReference type="NCBI Taxonomy" id="497964"/>
    <lineage>
        <taxon>Bacteria</taxon>
        <taxon>Pseudomonadati</taxon>
        <taxon>Verrucomicrobiota</taxon>
        <taxon>Spartobacteria</taxon>
        <taxon>Chthoniobacterales</taxon>
        <taxon>Chthoniobacteraceae</taxon>
        <taxon>Chthoniobacter</taxon>
    </lineage>
</organism>
<keyword evidence="1" id="KW-0732">Signal</keyword>
<feature type="chain" id="PRO_5002802769" description="Nucleic acid binding OB-fold tRNA/helicase-type" evidence="1">
    <location>
        <begin position="23"/>
        <end position="288"/>
    </location>
</feature>
<evidence type="ECO:0000313" key="3">
    <source>
        <dbReference type="Proteomes" id="UP000005824"/>
    </source>
</evidence>
<dbReference type="Pfam" id="PF12869">
    <property type="entry name" value="tRNA_anti-like"/>
    <property type="match status" value="1"/>
</dbReference>
<protein>
    <recommendedName>
        <fullName evidence="4">Nucleic acid binding OB-fold tRNA/helicase-type</fullName>
    </recommendedName>
</protein>
<dbReference type="Proteomes" id="UP000005824">
    <property type="component" value="Unassembled WGS sequence"/>
</dbReference>
<keyword evidence="3" id="KW-1185">Reference proteome</keyword>
<dbReference type="RefSeq" id="WP_006978132.1">
    <property type="nucleotide sequence ID" value="NZ_ABVL01000002.1"/>
</dbReference>
<evidence type="ECO:0000313" key="2">
    <source>
        <dbReference type="EMBL" id="EDY21560.1"/>
    </source>
</evidence>
<dbReference type="EMBL" id="ABVL01000002">
    <property type="protein sequence ID" value="EDY21560.1"/>
    <property type="molecule type" value="Genomic_DNA"/>
</dbReference>
<dbReference type="AlphaFoldDB" id="B4CVW8"/>
<proteinExistence type="predicted"/>
<gene>
    <name evidence="2" type="ORF">CfE428DRAFT_0805</name>
</gene>
<dbReference type="InterPro" id="IPR024422">
    <property type="entry name" value="Protein_unknown_function_OB"/>
</dbReference>
<accession>B4CVW8</accession>
<feature type="signal peptide" evidence="1">
    <location>
        <begin position="1"/>
        <end position="22"/>
    </location>
</feature>
<comment type="caution">
    <text evidence="2">The sequence shown here is derived from an EMBL/GenBank/DDBJ whole genome shotgun (WGS) entry which is preliminary data.</text>
</comment>